<dbReference type="PANTHER" id="PTHR43610:SF1">
    <property type="entry name" value="N-ACETYLTRANSFERASE DOMAIN-CONTAINING PROTEIN"/>
    <property type="match status" value="1"/>
</dbReference>
<dbReference type="AlphaFoldDB" id="A0A1Y1T8Q4"/>
<gene>
    <name evidence="2" type="ORF">IIF7_02916</name>
</gene>
<evidence type="ECO:0000259" key="1">
    <source>
        <dbReference type="PROSITE" id="PS51186"/>
    </source>
</evidence>
<dbReference type="RefSeq" id="WP_217806673.1">
    <property type="nucleotide sequence ID" value="NZ_ARYN01000002.1"/>
</dbReference>
<reference evidence="2 3" key="1">
    <citation type="submission" date="2013-04" db="EMBL/GenBank/DDBJ databases">
        <title>Zunongwangia sp. 22II14-10F7 Genome Sequencing.</title>
        <authorList>
            <person name="Lai Q."/>
            <person name="Shao Z."/>
        </authorList>
    </citation>
    <scope>NUCLEOTIDE SEQUENCE [LARGE SCALE GENOMIC DNA]</scope>
    <source>
        <strain evidence="2 3">22II14-10F7</strain>
    </source>
</reference>
<dbReference type="PANTHER" id="PTHR43610">
    <property type="entry name" value="BLL6696 PROTEIN"/>
    <property type="match status" value="1"/>
</dbReference>
<comment type="caution">
    <text evidence="2">The sequence shown here is derived from an EMBL/GenBank/DDBJ whole genome shotgun (WGS) entry which is preliminary data.</text>
</comment>
<accession>A0A1Y1T8Q4</accession>
<dbReference type="EMBL" id="ARYN01000002">
    <property type="protein sequence ID" value="ORL46935.1"/>
    <property type="molecule type" value="Genomic_DNA"/>
</dbReference>
<dbReference type="PROSITE" id="PS51186">
    <property type="entry name" value="GNAT"/>
    <property type="match status" value="1"/>
</dbReference>
<sequence length="183" mass="21300">MIDFSLQLTDEQILLKPMESEDFDEISKLTQDPATWFYFTSDLSNLEVLRNWIDSAVIDRKNKKRLAFVIIEKVSGKIIGSTSFGNYSERDKRIEIGWTWLGKDFQGNGYNTQAKELLLNYCFEVLELERVEAKTDVLNKAARKSLLKSGFTEEGILRSHTLMTNNRRRDTIYFSVLKSEYFA</sequence>
<dbReference type="SUPFAM" id="SSF55729">
    <property type="entry name" value="Acyl-CoA N-acyltransferases (Nat)"/>
    <property type="match status" value="1"/>
</dbReference>
<name>A0A1Y1T8Q4_9FLAO</name>
<dbReference type="InterPro" id="IPR016181">
    <property type="entry name" value="Acyl_CoA_acyltransferase"/>
</dbReference>
<keyword evidence="3" id="KW-1185">Reference proteome</keyword>
<dbReference type="GO" id="GO:0016747">
    <property type="term" value="F:acyltransferase activity, transferring groups other than amino-acyl groups"/>
    <property type="evidence" value="ECO:0007669"/>
    <property type="project" value="InterPro"/>
</dbReference>
<dbReference type="Gene3D" id="3.40.630.30">
    <property type="match status" value="1"/>
</dbReference>
<keyword evidence="2" id="KW-0808">Transferase</keyword>
<dbReference type="InterPro" id="IPR000182">
    <property type="entry name" value="GNAT_dom"/>
</dbReference>
<feature type="domain" description="N-acetyltransferase" evidence="1">
    <location>
        <begin position="13"/>
        <end position="168"/>
    </location>
</feature>
<evidence type="ECO:0000313" key="2">
    <source>
        <dbReference type="EMBL" id="ORL46935.1"/>
    </source>
</evidence>
<evidence type="ECO:0000313" key="3">
    <source>
        <dbReference type="Proteomes" id="UP000192746"/>
    </source>
</evidence>
<dbReference type="STRING" id="1185767.IIF7_02916"/>
<protein>
    <submittedName>
        <fullName evidence="2">N-acetyltransferase GCN5</fullName>
    </submittedName>
</protein>
<proteinExistence type="predicted"/>
<organism evidence="2 3">
    <name type="scientific">Zunongwangia atlantica 22II14-10F7</name>
    <dbReference type="NCBI Taxonomy" id="1185767"/>
    <lineage>
        <taxon>Bacteria</taxon>
        <taxon>Pseudomonadati</taxon>
        <taxon>Bacteroidota</taxon>
        <taxon>Flavobacteriia</taxon>
        <taxon>Flavobacteriales</taxon>
        <taxon>Flavobacteriaceae</taxon>
        <taxon>Zunongwangia</taxon>
    </lineage>
</organism>
<dbReference type="Proteomes" id="UP000192746">
    <property type="component" value="Unassembled WGS sequence"/>
</dbReference>
<dbReference type="Pfam" id="PF13302">
    <property type="entry name" value="Acetyltransf_3"/>
    <property type="match status" value="1"/>
</dbReference>